<evidence type="ECO:0000313" key="1">
    <source>
        <dbReference type="EMBL" id="VDN13017.1"/>
    </source>
</evidence>
<proteinExistence type="predicted"/>
<keyword evidence="2" id="KW-1185">Reference proteome</keyword>
<sequence>MGSLAKSWARCDFVGHLVCEDTVRLDTPIKRPYATEFVADWVITVVIQYLHRAIIIFATDENIKEGQLIVLSLLLRKLNVREDSVETGRIVASSERGFQLTMKTLDYNIE</sequence>
<organism evidence="1 2">
    <name type="scientific">Dibothriocephalus latus</name>
    <name type="common">Fish tapeworm</name>
    <name type="synonym">Diphyllobothrium latum</name>
    <dbReference type="NCBI Taxonomy" id="60516"/>
    <lineage>
        <taxon>Eukaryota</taxon>
        <taxon>Metazoa</taxon>
        <taxon>Spiralia</taxon>
        <taxon>Lophotrochozoa</taxon>
        <taxon>Platyhelminthes</taxon>
        <taxon>Cestoda</taxon>
        <taxon>Eucestoda</taxon>
        <taxon>Diphyllobothriidea</taxon>
        <taxon>Diphyllobothriidae</taxon>
        <taxon>Dibothriocephalus</taxon>
    </lineage>
</organism>
<accession>A0A3P7LMY2</accession>
<dbReference type="AlphaFoldDB" id="A0A3P7LMY2"/>
<dbReference type="EMBL" id="UYRU01055361">
    <property type="protein sequence ID" value="VDN13017.1"/>
    <property type="molecule type" value="Genomic_DNA"/>
</dbReference>
<reference evidence="1 2" key="1">
    <citation type="submission" date="2018-11" db="EMBL/GenBank/DDBJ databases">
        <authorList>
            <consortium name="Pathogen Informatics"/>
        </authorList>
    </citation>
    <scope>NUCLEOTIDE SEQUENCE [LARGE SCALE GENOMIC DNA]</scope>
</reference>
<dbReference type="Proteomes" id="UP000281553">
    <property type="component" value="Unassembled WGS sequence"/>
</dbReference>
<gene>
    <name evidence="1" type="ORF">DILT_LOCUS8848</name>
</gene>
<evidence type="ECO:0000313" key="2">
    <source>
        <dbReference type="Proteomes" id="UP000281553"/>
    </source>
</evidence>
<name>A0A3P7LMY2_DIBLA</name>
<protein>
    <submittedName>
        <fullName evidence="1">Uncharacterized protein</fullName>
    </submittedName>
</protein>